<dbReference type="FunFam" id="1.10.8.350:FF:000001">
    <property type="entry name" value="Lytic murein transglycosylase B"/>
    <property type="match status" value="1"/>
</dbReference>
<dbReference type="Proteomes" id="UP000824988">
    <property type="component" value="Chromosome"/>
</dbReference>
<protein>
    <submittedName>
        <fullName evidence="4">Murein transglycosylase B</fullName>
    </submittedName>
</protein>
<dbReference type="PANTHER" id="PTHR30163">
    <property type="entry name" value="MEMBRANE-BOUND LYTIC MUREIN TRANSGLYCOSYLASE B"/>
    <property type="match status" value="1"/>
</dbReference>
<evidence type="ECO:0000313" key="4">
    <source>
        <dbReference type="EMBL" id="BBL70510.1"/>
    </source>
</evidence>
<sequence length="384" mass="42204">MKRTLIPIALLVLGLSVLAGCASQTPKGRANAVAAPQAPASKPADVDIARLPQVGDYRAAAVSGDYAGYAALDRFIDRMVSQYGYTREYLNGVFSQARRKQWTIEYMNRQAPSGPSTPGVVSKPSPGGWSRYRAKFLDEQHIGKGAAFWAQHADALQRASERYGVPPEYIMGIMGVETIFGANVGKDRVLDALTTLAFDYPRRAEYFTEELANFLVMTRKEGLDPAQPQGSFAGAMGLGQFMPGSFLRFAVDFDGDGRCNLWSPQDAIGSIANYFSAHGWRPAEPVVTPAVTSKAIVDSMEYGFDTRYSLSTLTQAGVQPLQSCPVEDVRLLRLSTHSGTEYWLGHQNFYVLTRYNNSTHYAMAVHQLAQAIKERYKGVMVGQR</sequence>
<dbReference type="EMBL" id="AP019782">
    <property type="protein sequence ID" value="BBL70510.1"/>
    <property type="molecule type" value="Genomic_DNA"/>
</dbReference>
<evidence type="ECO:0000313" key="5">
    <source>
        <dbReference type="Proteomes" id="UP000824988"/>
    </source>
</evidence>
<evidence type="ECO:0000256" key="2">
    <source>
        <dbReference type="SAM" id="SignalP"/>
    </source>
</evidence>
<feature type="active site" evidence="1">
    <location>
        <position position="177"/>
    </location>
</feature>
<dbReference type="Pfam" id="PF13406">
    <property type="entry name" value="SLT_2"/>
    <property type="match status" value="1"/>
</dbReference>
<feature type="chain" id="PRO_5034186579" evidence="2">
    <location>
        <begin position="20"/>
        <end position="384"/>
    </location>
</feature>
<dbReference type="RefSeq" id="WP_221048471.1">
    <property type="nucleotide sequence ID" value="NZ_AP019782.1"/>
</dbReference>
<proteinExistence type="predicted"/>
<organism evidence="4 5">
    <name type="scientific">Methylogaea oryzae</name>
    <dbReference type="NCBI Taxonomy" id="1295382"/>
    <lineage>
        <taxon>Bacteria</taxon>
        <taxon>Pseudomonadati</taxon>
        <taxon>Pseudomonadota</taxon>
        <taxon>Gammaproteobacteria</taxon>
        <taxon>Methylococcales</taxon>
        <taxon>Methylococcaceae</taxon>
        <taxon>Methylogaea</taxon>
    </lineage>
</organism>
<feature type="domain" description="Transglycosylase SLT" evidence="3">
    <location>
        <begin position="71"/>
        <end position="370"/>
    </location>
</feature>
<dbReference type="GO" id="GO:0008933">
    <property type="term" value="F:peptidoglycan lytic transglycosylase activity"/>
    <property type="evidence" value="ECO:0007669"/>
    <property type="project" value="TreeGrafter"/>
</dbReference>
<dbReference type="AlphaFoldDB" id="A0A8D4VQD4"/>
<reference evidence="4" key="1">
    <citation type="submission" date="2019-06" db="EMBL/GenBank/DDBJ databases">
        <title>Complete genome sequence of Methylogaea oryzae strain JCM16910.</title>
        <authorList>
            <person name="Asakawa S."/>
        </authorList>
    </citation>
    <scope>NUCLEOTIDE SEQUENCE</scope>
    <source>
        <strain evidence="4">E10</strain>
    </source>
</reference>
<keyword evidence="2" id="KW-0732">Signal</keyword>
<dbReference type="InterPro" id="IPR011757">
    <property type="entry name" value="Lytic_transglycosylase_MltB"/>
</dbReference>
<dbReference type="NCBIfam" id="TIGR02282">
    <property type="entry name" value="MltB"/>
    <property type="match status" value="1"/>
</dbReference>
<gene>
    <name evidence="4" type="primary">mltB-1</name>
    <name evidence="4" type="ORF">MoryE10_11160</name>
</gene>
<dbReference type="InterPro" id="IPR043426">
    <property type="entry name" value="MltB-like"/>
</dbReference>
<evidence type="ECO:0000259" key="3">
    <source>
        <dbReference type="Pfam" id="PF13406"/>
    </source>
</evidence>
<dbReference type="CDD" id="cd13399">
    <property type="entry name" value="Slt35-like"/>
    <property type="match status" value="1"/>
</dbReference>
<evidence type="ECO:0000256" key="1">
    <source>
        <dbReference type="PIRSR" id="PIRSR611757-1"/>
    </source>
</evidence>
<feature type="signal peptide" evidence="2">
    <location>
        <begin position="1"/>
        <end position="19"/>
    </location>
</feature>
<keyword evidence="5" id="KW-1185">Reference proteome</keyword>
<dbReference type="InterPro" id="IPR031304">
    <property type="entry name" value="SLT_2"/>
</dbReference>
<dbReference type="PANTHER" id="PTHR30163:SF9">
    <property type="entry name" value="MEMBRANE-BOUND LYTIC MUREIN TRANSGLYCOSYLASE B"/>
    <property type="match status" value="1"/>
</dbReference>
<dbReference type="GO" id="GO:0009253">
    <property type="term" value="P:peptidoglycan catabolic process"/>
    <property type="evidence" value="ECO:0007669"/>
    <property type="project" value="TreeGrafter"/>
</dbReference>
<dbReference type="KEGG" id="moz:MoryE10_11160"/>
<accession>A0A8D4VQD4</accession>
<dbReference type="NCBIfam" id="NF008029">
    <property type="entry name" value="PRK10760.1"/>
    <property type="match status" value="1"/>
</dbReference>
<name>A0A8D4VQD4_9GAMM</name>